<proteinExistence type="predicted"/>
<protein>
    <submittedName>
        <fullName evidence="1">Uncharacterized protein</fullName>
    </submittedName>
</protein>
<organism evidence="1 2">
    <name type="scientific">Paraflavisolibacter caeni</name>
    <dbReference type="NCBI Taxonomy" id="2982496"/>
    <lineage>
        <taxon>Bacteria</taxon>
        <taxon>Pseudomonadati</taxon>
        <taxon>Bacteroidota</taxon>
        <taxon>Chitinophagia</taxon>
        <taxon>Chitinophagales</taxon>
        <taxon>Chitinophagaceae</taxon>
        <taxon>Paraflavisolibacter</taxon>
    </lineage>
</organism>
<comment type="caution">
    <text evidence="1">The sequence shown here is derived from an EMBL/GenBank/DDBJ whole genome shotgun (WGS) entry which is preliminary data.</text>
</comment>
<dbReference type="EMBL" id="JAOTIF010000022">
    <property type="protein sequence ID" value="MCU7551612.1"/>
    <property type="molecule type" value="Genomic_DNA"/>
</dbReference>
<evidence type="ECO:0000313" key="1">
    <source>
        <dbReference type="EMBL" id="MCU7551612.1"/>
    </source>
</evidence>
<accession>A0A9X2XZK4</accession>
<keyword evidence="2" id="KW-1185">Reference proteome</keyword>
<dbReference type="AlphaFoldDB" id="A0A9X2XZK4"/>
<evidence type="ECO:0000313" key="2">
    <source>
        <dbReference type="Proteomes" id="UP001155483"/>
    </source>
</evidence>
<dbReference type="Proteomes" id="UP001155483">
    <property type="component" value="Unassembled WGS sequence"/>
</dbReference>
<name>A0A9X2XZK4_9BACT</name>
<dbReference type="RefSeq" id="WP_279299051.1">
    <property type="nucleotide sequence ID" value="NZ_JAOTIF010000022.1"/>
</dbReference>
<reference evidence="1" key="1">
    <citation type="submission" date="2022-09" db="EMBL/GenBank/DDBJ databases">
        <authorList>
            <person name="Yuan C."/>
            <person name="Ke Z."/>
        </authorList>
    </citation>
    <scope>NUCLEOTIDE SEQUENCE</scope>
    <source>
        <strain evidence="1">LB-8</strain>
    </source>
</reference>
<reference evidence="1" key="2">
    <citation type="submission" date="2023-04" db="EMBL/GenBank/DDBJ databases">
        <title>Paracnuella aquatica gen. nov., sp. nov., a member of the family Chitinophagaceae isolated from a hot spring.</title>
        <authorList>
            <person name="Wang C."/>
        </authorList>
    </citation>
    <scope>NUCLEOTIDE SEQUENCE</scope>
    <source>
        <strain evidence="1">LB-8</strain>
    </source>
</reference>
<sequence length="251" mass="27338">MARQRGVIKLEGTIDDLTFYKTKDGYMAKENPKLSADRIATDPAFVRTRENGAEFGRAGKATTLLHTAFRAQLLSVKDQRMYSRLLKQMMKVIKADTTSIRGMRNVLDGDVELLQGFDFNDNNRLASTLYAPYEATINRATGQFTTSLAAFVPAQMILAPSGATHFRINALAAEIDFVNGSYTADNKATATLPLDNVLTAAISLESTLTPGSTHPLFLAVGIEFLQSVNGEFYQLKNGGYNALGLVKVEGA</sequence>
<gene>
    <name evidence="1" type="ORF">OCK74_21005</name>
</gene>